<evidence type="ECO:0000313" key="2">
    <source>
        <dbReference type="EMBL" id="GAO47610.1"/>
    </source>
</evidence>
<reference evidence="2 3" key="3">
    <citation type="journal article" date="2015" name="Genome Announc.">
        <title>Draft Genome Sequence of the Archiascomycetous Yeast Saitoella complicata.</title>
        <authorList>
            <person name="Yamauchi K."/>
            <person name="Kondo S."/>
            <person name="Hamamoto M."/>
            <person name="Takahashi Y."/>
            <person name="Ogura Y."/>
            <person name="Hayashi T."/>
            <person name="Nishida H."/>
        </authorList>
    </citation>
    <scope>NUCLEOTIDE SEQUENCE [LARGE SCALE GENOMIC DNA]</scope>
    <source>
        <strain evidence="2 3">NRRL Y-17804</strain>
    </source>
</reference>
<keyword evidence="3" id="KW-1185">Reference proteome</keyword>
<evidence type="ECO:0000313" key="3">
    <source>
        <dbReference type="Proteomes" id="UP000033140"/>
    </source>
</evidence>
<sequence>MQTHVIGRLPPIKQIGLYHNLDELPLSHRRIHLALKYRNYLQNECGVKSPGPEILSTVTTTLAEWKEMVLVWSTSCQPFLDIDASATFSHLAPPLHELMTQKTYSDYHDEIAKSSRLQFLHTHLDHVNRPTNNSLRPQPYTYSQTQKSCESRAKLNAPPHIRRQREITKRVQTPWPRSLRSRFQSGQL</sequence>
<gene>
    <name evidence="2" type="ORF">G7K_1810-t1</name>
</gene>
<feature type="compositionally biased region" description="Polar residues" evidence="1">
    <location>
        <begin position="129"/>
        <end position="148"/>
    </location>
</feature>
<organism evidence="2 3">
    <name type="scientific">Saitoella complicata (strain BCRC 22490 / CBS 7301 / JCM 7358 / NBRC 10748 / NRRL Y-17804)</name>
    <dbReference type="NCBI Taxonomy" id="698492"/>
    <lineage>
        <taxon>Eukaryota</taxon>
        <taxon>Fungi</taxon>
        <taxon>Dikarya</taxon>
        <taxon>Ascomycota</taxon>
        <taxon>Taphrinomycotina</taxon>
        <taxon>Taphrinomycotina incertae sedis</taxon>
        <taxon>Saitoella</taxon>
    </lineage>
</organism>
<feature type="region of interest" description="Disordered" evidence="1">
    <location>
        <begin position="128"/>
        <end position="188"/>
    </location>
</feature>
<reference evidence="2 3" key="1">
    <citation type="journal article" date="2011" name="J. Gen. Appl. Microbiol.">
        <title>Draft genome sequencing of the enigmatic yeast Saitoella complicata.</title>
        <authorList>
            <person name="Nishida H."/>
            <person name="Hamamoto M."/>
            <person name="Sugiyama J."/>
        </authorList>
    </citation>
    <scope>NUCLEOTIDE SEQUENCE [LARGE SCALE GENOMIC DNA]</scope>
    <source>
        <strain evidence="2 3">NRRL Y-17804</strain>
    </source>
</reference>
<dbReference type="Proteomes" id="UP000033140">
    <property type="component" value="Unassembled WGS sequence"/>
</dbReference>
<dbReference type="EMBL" id="BACD03000010">
    <property type="protein sequence ID" value="GAO47610.1"/>
    <property type="molecule type" value="Genomic_DNA"/>
</dbReference>
<dbReference type="AlphaFoldDB" id="A0A0E9NDX4"/>
<evidence type="ECO:0000256" key="1">
    <source>
        <dbReference type="SAM" id="MobiDB-lite"/>
    </source>
</evidence>
<name>A0A0E9NDX4_SAICN</name>
<comment type="caution">
    <text evidence="2">The sequence shown here is derived from an EMBL/GenBank/DDBJ whole genome shotgun (WGS) entry which is preliminary data.</text>
</comment>
<reference evidence="2 3" key="2">
    <citation type="journal article" date="2014" name="J. Gen. Appl. Microbiol.">
        <title>The early diverging ascomycetous budding yeast Saitoella complicata has three histone deacetylases belonging to the Clr6, Hos2, and Rpd3 lineages.</title>
        <authorList>
            <person name="Nishida H."/>
            <person name="Matsumoto T."/>
            <person name="Kondo S."/>
            <person name="Hamamoto M."/>
            <person name="Yoshikawa H."/>
        </authorList>
    </citation>
    <scope>NUCLEOTIDE SEQUENCE [LARGE SCALE GENOMIC DNA]</scope>
    <source>
        <strain evidence="2 3">NRRL Y-17804</strain>
    </source>
</reference>
<protein>
    <submittedName>
        <fullName evidence="2">Uncharacterized protein</fullName>
    </submittedName>
</protein>
<accession>A0A0E9NDX4</accession>
<proteinExistence type="predicted"/>